<protein>
    <submittedName>
        <fullName evidence="1">Uncharacterized protein</fullName>
    </submittedName>
</protein>
<dbReference type="AlphaFoldDB" id="A0A0E9PIN0"/>
<sequence length="41" mass="4554">MSILMNGTGHIVFFSFFLSITVKNVARKIGPAWSCDLLPNQ</sequence>
<organism evidence="1">
    <name type="scientific">Anguilla anguilla</name>
    <name type="common">European freshwater eel</name>
    <name type="synonym">Muraena anguilla</name>
    <dbReference type="NCBI Taxonomy" id="7936"/>
    <lineage>
        <taxon>Eukaryota</taxon>
        <taxon>Metazoa</taxon>
        <taxon>Chordata</taxon>
        <taxon>Craniata</taxon>
        <taxon>Vertebrata</taxon>
        <taxon>Euteleostomi</taxon>
        <taxon>Actinopterygii</taxon>
        <taxon>Neopterygii</taxon>
        <taxon>Teleostei</taxon>
        <taxon>Anguilliformes</taxon>
        <taxon>Anguillidae</taxon>
        <taxon>Anguilla</taxon>
    </lineage>
</organism>
<accession>A0A0E9PIN0</accession>
<reference evidence="1" key="2">
    <citation type="journal article" date="2015" name="Fish Shellfish Immunol.">
        <title>Early steps in the European eel (Anguilla anguilla)-Vibrio vulnificus interaction in the gills: Role of the RtxA13 toxin.</title>
        <authorList>
            <person name="Callol A."/>
            <person name="Pajuelo D."/>
            <person name="Ebbesson L."/>
            <person name="Teles M."/>
            <person name="MacKenzie S."/>
            <person name="Amaro C."/>
        </authorList>
    </citation>
    <scope>NUCLEOTIDE SEQUENCE</scope>
</reference>
<proteinExistence type="predicted"/>
<reference evidence="1" key="1">
    <citation type="submission" date="2014-11" db="EMBL/GenBank/DDBJ databases">
        <authorList>
            <person name="Amaro Gonzalez C."/>
        </authorList>
    </citation>
    <scope>NUCLEOTIDE SEQUENCE</scope>
</reference>
<name>A0A0E9PIN0_ANGAN</name>
<dbReference type="EMBL" id="GBXM01104425">
    <property type="protein sequence ID" value="JAH04152.1"/>
    <property type="molecule type" value="Transcribed_RNA"/>
</dbReference>
<evidence type="ECO:0000313" key="1">
    <source>
        <dbReference type="EMBL" id="JAH04152.1"/>
    </source>
</evidence>